<proteinExistence type="predicted"/>
<dbReference type="EMBL" id="LUUI01000092">
    <property type="protein sequence ID" value="OAI16909.1"/>
    <property type="molecule type" value="Genomic_DNA"/>
</dbReference>
<sequence length="313" mass="34777">MTAMQDQSLISDGKFEQPLKRVVFEPGMLLGVEATTSEQDYHRRRLVRHQYWLHGYGTVTGLVVSLQAEEPENIDQHILTKLIVSPGIAIDGLGREVSSYEPYCINLQDWLEAHSDKDRIWQVANGGFDGSDNSLWLKICFRYQEQPSGLQPVMATQINAGTDPVQPSRLKDCLLLELIPEKPLFEDAAFAPWGPPAYLDPLQGGHVHGQVPAVPSAPLNPVEQTYLTAQDNAEGLLSLNAAMLHALGTDKNALQMQATEAEAARTLLARIRIQLNPDRKVVSNPQRMQINNLLRPFVTTPQQLLSLHRSVAP</sequence>
<comment type="caution">
    <text evidence="1">The sequence shown here is derived from an EMBL/GenBank/DDBJ whole genome shotgun (WGS) entry which is preliminary data.</text>
</comment>
<organism evidence="1 2">
    <name type="scientific">Methylomonas lenta</name>
    <dbReference type="NCBI Taxonomy" id="980561"/>
    <lineage>
        <taxon>Bacteria</taxon>
        <taxon>Pseudomonadati</taxon>
        <taxon>Pseudomonadota</taxon>
        <taxon>Gammaproteobacteria</taxon>
        <taxon>Methylococcales</taxon>
        <taxon>Methylococcaceae</taxon>
        <taxon>Methylomonas</taxon>
    </lineage>
</organism>
<evidence type="ECO:0000313" key="1">
    <source>
        <dbReference type="EMBL" id="OAI16909.1"/>
    </source>
</evidence>
<keyword evidence="2" id="KW-1185">Reference proteome</keyword>
<gene>
    <name evidence="1" type="ORF">A1359_06870</name>
</gene>
<accession>A0A177NI60</accession>
<protein>
    <submittedName>
        <fullName evidence="1">Uncharacterized protein</fullName>
    </submittedName>
</protein>
<reference evidence="1 2" key="1">
    <citation type="submission" date="2016-03" db="EMBL/GenBank/DDBJ databases">
        <authorList>
            <person name="Ploux O."/>
        </authorList>
    </citation>
    <scope>NUCLEOTIDE SEQUENCE [LARGE SCALE GENOMIC DNA]</scope>
    <source>
        <strain evidence="1 2">R-45370</strain>
    </source>
</reference>
<dbReference type="RefSeq" id="WP_066980642.1">
    <property type="nucleotide sequence ID" value="NZ_LUUI01000092.1"/>
</dbReference>
<name>A0A177NI60_9GAMM</name>
<evidence type="ECO:0000313" key="2">
    <source>
        <dbReference type="Proteomes" id="UP000078476"/>
    </source>
</evidence>
<dbReference type="Proteomes" id="UP000078476">
    <property type="component" value="Unassembled WGS sequence"/>
</dbReference>
<dbReference type="AlphaFoldDB" id="A0A177NI60"/>
<dbReference type="STRING" id="980561.A1359_06870"/>
<dbReference type="OrthoDB" id="147470at2"/>